<organism evidence="7 8">
    <name type="scientific">Candidatus Borkfalkia faecipullorum</name>
    <dbReference type="NCBI Taxonomy" id="2838510"/>
    <lineage>
        <taxon>Bacteria</taxon>
        <taxon>Bacillati</taxon>
        <taxon>Bacillota</taxon>
        <taxon>Clostridia</taxon>
        <taxon>Christensenellales</taxon>
        <taxon>Christensenellaceae</taxon>
        <taxon>Candidatus Borkfalkia</taxon>
    </lineage>
</organism>
<proteinExistence type="inferred from homology"/>
<dbReference type="AlphaFoldDB" id="A0A9D1V8L5"/>
<dbReference type="Gene3D" id="1.10.940.10">
    <property type="entry name" value="NusB-like"/>
    <property type="match status" value="1"/>
</dbReference>
<dbReference type="GO" id="GO:0003723">
    <property type="term" value="F:RNA binding"/>
    <property type="evidence" value="ECO:0007669"/>
    <property type="project" value="UniProtKB-KW"/>
</dbReference>
<reference evidence="7" key="2">
    <citation type="submission" date="2021-04" db="EMBL/GenBank/DDBJ databases">
        <authorList>
            <person name="Gilroy R."/>
        </authorList>
    </citation>
    <scope>NUCLEOTIDE SEQUENCE</scope>
    <source>
        <strain evidence="7">811</strain>
    </source>
</reference>
<keyword evidence="5" id="KW-0804">Transcription</keyword>
<dbReference type="SUPFAM" id="SSF48013">
    <property type="entry name" value="NusB-like"/>
    <property type="match status" value="1"/>
</dbReference>
<reference evidence="7" key="1">
    <citation type="journal article" date="2021" name="PeerJ">
        <title>Extensive microbial diversity within the chicken gut microbiome revealed by metagenomics and culture.</title>
        <authorList>
            <person name="Gilroy R."/>
            <person name="Ravi A."/>
            <person name="Getino M."/>
            <person name="Pursley I."/>
            <person name="Horton D.L."/>
            <person name="Alikhan N.F."/>
            <person name="Baker D."/>
            <person name="Gharbi K."/>
            <person name="Hall N."/>
            <person name="Watson M."/>
            <person name="Adriaenssens E.M."/>
            <person name="Foster-Nyarko E."/>
            <person name="Jarju S."/>
            <person name="Secka A."/>
            <person name="Antonio M."/>
            <person name="Oren A."/>
            <person name="Chaudhuri R.R."/>
            <person name="La Ragione R."/>
            <person name="Hildebrand F."/>
            <person name="Pallen M.J."/>
        </authorList>
    </citation>
    <scope>NUCLEOTIDE SEQUENCE</scope>
    <source>
        <strain evidence="7">811</strain>
    </source>
</reference>
<evidence type="ECO:0000256" key="2">
    <source>
        <dbReference type="ARBA" id="ARBA00022814"/>
    </source>
</evidence>
<name>A0A9D1V8L5_9FIRM</name>
<evidence type="ECO:0000256" key="3">
    <source>
        <dbReference type="ARBA" id="ARBA00022884"/>
    </source>
</evidence>
<evidence type="ECO:0000256" key="4">
    <source>
        <dbReference type="ARBA" id="ARBA00023015"/>
    </source>
</evidence>
<dbReference type="InterPro" id="IPR006027">
    <property type="entry name" value="NusB_RsmB_TIM44"/>
</dbReference>
<protein>
    <submittedName>
        <fullName evidence="7">Transcription antitermination factor NusB</fullName>
    </submittedName>
</protein>
<dbReference type="GO" id="GO:0005829">
    <property type="term" value="C:cytosol"/>
    <property type="evidence" value="ECO:0007669"/>
    <property type="project" value="TreeGrafter"/>
</dbReference>
<keyword evidence="2" id="KW-0889">Transcription antitermination</keyword>
<evidence type="ECO:0000313" key="8">
    <source>
        <dbReference type="Proteomes" id="UP000824204"/>
    </source>
</evidence>
<dbReference type="PANTHER" id="PTHR11078:SF3">
    <property type="entry name" value="ANTITERMINATION NUSB DOMAIN-CONTAINING PROTEIN"/>
    <property type="match status" value="1"/>
</dbReference>
<feature type="domain" description="NusB/RsmB/TIM44" evidence="6">
    <location>
        <begin position="4"/>
        <end position="127"/>
    </location>
</feature>
<dbReference type="GO" id="GO:0031564">
    <property type="term" value="P:transcription antitermination"/>
    <property type="evidence" value="ECO:0007669"/>
    <property type="project" value="UniProtKB-KW"/>
</dbReference>
<dbReference type="InterPro" id="IPR035926">
    <property type="entry name" value="NusB-like_sf"/>
</dbReference>
<dbReference type="Proteomes" id="UP000824204">
    <property type="component" value="Unassembled WGS sequence"/>
</dbReference>
<gene>
    <name evidence="7" type="primary">nusB</name>
    <name evidence="7" type="ORF">H9741_05970</name>
</gene>
<sequence length="138" mass="15595">MRTKARECAFKVIFASLFQPEGNAEFQRGVYKAFSLDEEECKYADLLLDLVKTHREELTQALNEYSIGFSEKRLFPVDKSLLLMAMAEIRYVDDVPPVVSIDEAVGLARKYSTEKSVGFVNGVLGTYMTEVQKNGHSD</sequence>
<dbReference type="NCBIfam" id="TIGR01951">
    <property type="entry name" value="nusB"/>
    <property type="match status" value="1"/>
</dbReference>
<evidence type="ECO:0000256" key="5">
    <source>
        <dbReference type="ARBA" id="ARBA00023163"/>
    </source>
</evidence>
<keyword evidence="3" id="KW-0694">RNA-binding</keyword>
<comment type="caution">
    <text evidence="7">The sequence shown here is derived from an EMBL/GenBank/DDBJ whole genome shotgun (WGS) entry which is preliminary data.</text>
</comment>
<evidence type="ECO:0000259" key="6">
    <source>
        <dbReference type="Pfam" id="PF01029"/>
    </source>
</evidence>
<dbReference type="Pfam" id="PF01029">
    <property type="entry name" value="NusB"/>
    <property type="match status" value="1"/>
</dbReference>
<dbReference type="EMBL" id="DXFX01000075">
    <property type="protein sequence ID" value="HIX07996.1"/>
    <property type="molecule type" value="Genomic_DNA"/>
</dbReference>
<keyword evidence="4" id="KW-0805">Transcription regulation</keyword>
<evidence type="ECO:0000256" key="1">
    <source>
        <dbReference type="ARBA" id="ARBA00005952"/>
    </source>
</evidence>
<dbReference type="GO" id="GO:0006353">
    <property type="term" value="P:DNA-templated transcription termination"/>
    <property type="evidence" value="ECO:0007669"/>
    <property type="project" value="InterPro"/>
</dbReference>
<dbReference type="InterPro" id="IPR011605">
    <property type="entry name" value="NusB_fam"/>
</dbReference>
<accession>A0A9D1V8L5</accession>
<comment type="similarity">
    <text evidence="1">Belongs to the NusB family.</text>
</comment>
<dbReference type="PANTHER" id="PTHR11078">
    <property type="entry name" value="N UTILIZATION SUBSTANCE PROTEIN B-RELATED"/>
    <property type="match status" value="1"/>
</dbReference>
<evidence type="ECO:0000313" key="7">
    <source>
        <dbReference type="EMBL" id="HIX07996.1"/>
    </source>
</evidence>